<proteinExistence type="predicted"/>
<accession>A0A162YP05</accession>
<dbReference type="AlphaFoldDB" id="A0A162YP05"/>
<dbReference type="STRING" id="1642818.AWE51_11975"/>
<evidence type="ECO:0000313" key="2">
    <source>
        <dbReference type="Proteomes" id="UP000076715"/>
    </source>
</evidence>
<dbReference type="RefSeq" id="WP_066317245.1">
    <property type="nucleotide sequence ID" value="NZ_CANLSS010000017.1"/>
</dbReference>
<organism evidence="1 2">
    <name type="scientific">Aquimarina aggregata</name>
    <dbReference type="NCBI Taxonomy" id="1642818"/>
    <lineage>
        <taxon>Bacteria</taxon>
        <taxon>Pseudomonadati</taxon>
        <taxon>Bacteroidota</taxon>
        <taxon>Flavobacteriia</taxon>
        <taxon>Flavobacteriales</taxon>
        <taxon>Flavobacteriaceae</taxon>
        <taxon>Aquimarina</taxon>
    </lineage>
</organism>
<dbReference type="Pfam" id="PF26421">
    <property type="entry name" value="Avidin_like"/>
    <property type="match status" value="1"/>
</dbReference>
<evidence type="ECO:0008006" key="3">
    <source>
        <dbReference type="Google" id="ProtNLM"/>
    </source>
</evidence>
<protein>
    <recommendedName>
        <fullName evidence="3">N-acetylglutamate synthase</fullName>
    </recommendedName>
</protein>
<dbReference type="OrthoDB" id="5684515at2"/>
<gene>
    <name evidence="1" type="ORF">AWE51_11975</name>
</gene>
<dbReference type="EMBL" id="LQRT01000035">
    <property type="protein sequence ID" value="KZS39261.1"/>
    <property type="molecule type" value="Genomic_DNA"/>
</dbReference>
<keyword evidence="2" id="KW-1185">Reference proteome</keyword>
<dbReference type="InterPro" id="IPR058595">
    <property type="entry name" value="Avidin-like"/>
</dbReference>
<sequence>MKINLNNKRFTSISNTNNAEVSSATIFRYYQKQNVVWASYNGGQIVQGHLIGKIVNDHLEFVYHHINLNNEIMTGECKSYPEITIGGKILLKEFWKWTCKDHSSGESTLLEM</sequence>
<dbReference type="Proteomes" id="UP000076715">
    <property type="component" value="Unassembled WGS sequence"/>
</dbReference>
<comment type="caution">
    <text evidence="1">The sequence shown here is derived from an EMBL/GenBank/DDBJ whole genome shotgun (WGS) entry which is preliminary data.</text>
</comment>
<evidence type="ECO:0000313" key="1">
    <source>
        <dbReference type="EMBL" id="KZS39261.1"/>
    </source>
</evidence>
<reference evidence="1 2" key="1">
    <citation type="submission" date="2016-01" db="EMBL/GenBank/DDBJ databases">
        <title>The draft genome sequence of Aquimarina sp. RZW4-3-2.</title>
        <authorList>
            <person name="Wang Y."/>
        </authorList>
    </citation>
    <scope>NUCLEOTIDE SEQUENCE [LARGE SCALE GENOMIC DNA]</scope>
    <source>
        <strain evidence="1 2">RZW4-3-2</strain>
    </source>
</reference>
<name>A0A162YP05_9FLAO</name>